<dbReference type="SUPFAM" id="SSF53271">
    <property type="entry name" value="PRTase-like"/>
    <property type="match status" value="1"/>
</dbReference>
<dbReference type="InterPro" id="IPR004467">
    <property type="entry name" value="Or_phspho_trans_dom"/>
</dbReference>
<evidence type="ECO:0000259" key="6">
    <source>
        <dbReference type="Pfam" id="PF00156"/>
    </source>
</evidence>
<accession>A0A381S483</accession>
<dbReference type="InterPro" id="IPR023031">
    <property type="entry name" value="OPRT"/>
</dbReference>
<dbReference type="PANTHER" id="PTHR19278">
    <property type="entry name" value="OROTATE PHOSPHORIBOSYLTRANSFERASE"/>
    <property type="match status" value="1"/>
</dbReference>
<sequence>MNDIERLLEVAKERKALLFGEFTLTSGNKSRYYFDGRLLTLDPEGSYLTAKCFLPILYKCNAEALAGPTLGADPIVSSVSTLSYIEGKPVPALIVRKEKKTHGGGRNIEGHFYEGQKVAVVDDTCTTGGSLFHAIEAVEDEGCEVVKVLSIMDRRAGGSDELKRRGYDFQSLFVADDKGEIHITQIGSQ</sequence>
<proteinExistence type="inferred from homology"/>
<name>A0A381S483_9ZZZZ</name>
<evidence type="ECO:0000256" key="5">
    <source>
        <dbReference type="ARBA" id="ARBA00022975"/>
    </source>
</evidence>
<dbReference type="Gene3D" id="3.40.50.2020">
    <property type="match status" value="1"/>
</dbReference>
<reference evidence="7" key="1">
    <citation type="submission" date="2018-05" db="EMBL/GenBank/DDBJ databases">
        <authorList>
            <person name="Lanie J.A."/>
            <person name="Ng W.-L."/>
            <person name="Kazmierczak K.M."/>
            <person name="Andrzejewski T.M."/>
            <person name="Davidsen T.M."/>
            <person name="Wayne K.J."/>
            <person name="Tettelin H."/>
            <person name="Glass J.I."/>
            <person name="Rusch D."/>
            <person name="Podicherti R."/>
            <person name="Tsui H.-C.T."/>
            <person name="Winkler M.E."/>
        </authorList>
    </citation>
    <scope>NUCLEOTIDE SEQUENCE</scope>
</reference>
<dbReference type="EMBL" id="UINC01002471">
    <property type="protein sequence ID" value="SUZ97037.1"/>
    <property type="molecule type" value="Genomic_DNA"/>
</dbReference>
<keyword evidence="3" id="KW-0328">Glycosyltransferase</keyword>
<dbReference type="InterPro" id="IPR029057">
    <property type="entry name" value="PRTase-like"/>
</dbReference>
<dbReference type="HAMAP" id="MF_01208">
    <property type="entry name" value="PyrE"/>
    <property type="match status" value="1"/>
</dbReference>
<keyword evidence="4" id="KW-0808">Transferase</keyword>
<dbReference type="NCBIfam" id="TIGR00336">
    <property type="entry name" value="pyrE"/>
    <property type="match status" value="1"/>
</dbReference>
<comment type="pathway">
    <text evidence="1">Pyrimidine metabolism; UMP biosynthesis via de novo pathway; UMP from orotate: step 1/2.</text>
</comment>
<dbReference type="InterPro" id="IPR000836">
    <property type="entry name" value="PRTase_dom"/>
</dbReference>
<evidence type="ECO:0000256" key="4">
    <source>
        <dbReference type="ARBA" id="ARBA00022679"/>
    </source>
</evidence>
<dbReference type="GO" id="GO:0019856">
    <property type="term" value="P:pyrimidine nucleobase biosynthetic process"/>
    <property type="evidence" value="ECO:0007669"/>
    <property type="project" value="TreeGrafter"/>
</dbReference>
<organism evidence="7">
    <name type="scientific">marine metagenome</name>
    <dbReference type="NCBI Taxonomy" id="408172"/>
    <lineage>
        <taxon>unclassified sequences</taxon>
        <taxon>metagenomes</taxon>
        <taxon>ecological metagenomes</taxon>
    </lineage>
</organism>
<evidence type="ECO:0000256" key="3">
    <source>
        <dbReference type="ARBA" id="ARBA00022676"/>
    </source>
</evidence>
<protein>
    <recommendedName>
        <fullName evidence="2">orotate phosphoribosyltransferase</fullName>
        <ecNumber evidence="2">2.4.2.10</ecNumber>
    </recommendedName>
</protein>
<evidence type="ECO:0000256" key="1">
    <source>
        <dbReference type="ARBA" id="ARBA00004889"/>
    </source>
</evidence>
<dbReference type="EC" id="2.4.2.10" evidence="2"/>
<dbReference type="PANTHER" id="PTHR19278:SF9">
    <property type="entry name" value="URIDINE 5'-MONOPHOSPHATE SYNTHASE"/>
    <property type="match status" value="1"/>
</dbReference>
<dbReference type="GO" id="GO:0044205">
    <property type="term" value="P:'de novo' UMP biosynthetic process"/>
    <property type="evidence" value="ECO:0007669"/>
    <property type="project" value="UniProtKB-UniPathway"/>
</dbReference>
<dbReference type="AlphaFoldDB" id="A0A381S483"/>
<dbReference type="Pfam" id="PF00156">
    <property type="entry name" value="Pribosyltran"/>
    <property type="match status" value="1"/>
</dbReference>
<gene>
    <name evidence="7" type="ORF">METZ01_LOCUS49891</name>
</gene>
<dbReference type="UniPathway" id="UPA00070">
    <property type="reaction ID" value="UER00119"/>
</dbReference>
<evidence type="ECO:0000256" key="2">
    <source>
        <dbReference type="ARBA" id="ARBA00011971"/>
    </source>
</evidence>
<feature type="domain" description="Phosphoribosyltransferase" evidence="6">
    <location>
        <begin position="89"/>
        <end position="161"/>
    </location>
</feature>
<dbReference type="GO" id="GO:0004588">
    <property type="term" value="F:orotate phosphoribosyltransferase activity"/>
    <property type="evidence" value="ECO:0007669"/>
    <property type="project" value="UniProtKB-EC"/>
</dbReference>
<dbReference type="CDD" id="cd06223">
    <property type="entry name" value="PRTases_typeI"/>
    <property type="match status" value="1"/>
</dbReference>
<evidence type="ECO:0000313" key="7">
    <source>
        <dbReference type="EMBL" id="SUZ97037.1"/>
    </source>
</evidence>
<keyword evidence="5" id="KW-0665">Pyrimidine biosynthesis</keyword>